<comment type="caution">
    <text evidence="2">The sequence shown here is derived from an EMBL/GenBank/DDBJ whole genome shotgun (WGS) entry which is preliminary data.</text>
</comment>
<feature type="region of interest" description="Disordered" evidence="1">
    <location>
        <begin position="194"/>
        <end position="224"/>
    </location>
</feature>
<evidence type="ECO:0000256" key="1">
    <source>
        <dbReference type="SAM" id="MobiDB-lite"/>
    </source>
</evidence>
<protein>
    <submittedName>
        <fullName evidence="2">Uncharacterized protein</fullName>
    </submittedName>
</protein>
<sequence>MLPRQVSCLINLWWACLRRGRLVIKRPKHLKMPRKQQSLQSGGGPRLVCAGVPRPLLDISSHAAGPLESRSSYQRSYLYIPEPVTGGQPRLLRRGEEEEEATRNTALSLSLHDLLSCISIAATAGEEAPTQPLLEAGGWCPHTGEQRAGSTDRLLLTGWTDSCFSEAETRRSWTDPMFHKGTGVDLRHHAAFTLSRDVGSPPPRMQPRPIKSGPLARTSKDTAE</sequence>
<dbReference type="EMBL" id="CADEAL010003911">
    <property type="protein sequence ID" value="CAB1446288.1"/>
    <property type="molecule type" value="Genomic_DNA"/>
</dbReference>
<accession>A0A9N7VBK9</accession>
<evidence type="ECO:0000313" key="2">
    <source>
        <dbReference type="EMBL" id="CAB1446288.1"/>
    </source>
</evidence>
<evidence type="ECO:0000313" key="3">
    <source>
        <dbReference type="Proteomes" id="UP001153269"/>
    </source>
</evidence>
<dbReference type="Proteomes" id="UP001153269">
    <property type="component" value="Unassembled WGS sequence"/>
</dbReference>
<proteinExistence type="predicted"/>
<keyword evidence="3" id="KW-1185">Reference proteome</keyword>
<name>A0A9N7VBK9_PLEPL</name>
<organism evidence="2 3">
    <name type="scientific">Pleuronectes platessa</name>
    <name type="common">European plaice</name>
    <dbReference type="NCBI Taxonomy" id="8262"/>
    <lineage>
        <taxon>Eukaryota</taxon>
        <taxon>Metazoa</taxon>
        <taxon>Chordata</taxon>
        <taxon>Craniata</taxon>
        <taxon>Vertebrata</taxon>
        <taxon>Euteleostomi</taxon>
        <taxon>Actinopterygii</taxon>
        <taxon>Neopterygii</taxon>
        <taxon>Teleostei</taxon>
        <taxon>Neoteleostei</taxon>
        <taxon>Acanthomorphata</taxon>
        <taxon>Carangaria</taxon>
        <taxon>Pleuronectiformes</taxon>
        <taxon>Pleuronectoidei</taxon>
        <taxon>Pleuronectidae</taxon>
        <taxon>Pleuronectes</taxon>
    </lineage>
</organism>
<dbReference type="AlphaFoldDB" id="A0A9N7VBK9"/>
<reference evidence="2" key="1">
    <citation type="submission" date="2020-03" db="EMBL/GenBank/DDBJ databases">
        <authorList>
            <person name="Weist P."/>
        </authorList>
    </citation>
    <scope>NUCLEOTIDE SEQUENCE</scope>
</reference>
<gene>
    <name evidence="2" type="ORF">PLEPLA_LOCUS34019</name>
</gene>